<feature type="domain" description="CBM6" evidence="3">
    <location>
        <begin position="656"/>
        <end position="790"/>
    </location>
</feature>
<dbReference type="InterPro" id="IPR036691">
    <property type="entry name" value="Endo/exonu/phosph_ase_sf"/>
</dbReference>
<sequence>MKRKAVKAVSYVLLIGMLVPMFSGMGIRGASAQTNDDKLKIISFNVMTSSTETIEREQDGKTRGEMLTALINGKQPDSMGLNEITPEWMNYLQSSVLTYGYQDGATYALTGNKAEDGTTDLTSGYNEYSPILYRSDLYEVEKTGGYWFSETPNDKTSKYTDILGDQGGVLYKGMSKPRVMSYAVFKLKGTNEIAYIHVNSHYDHQTSDYIQRLCSIQVKKTADELVSQYHAPVVLTGDINATEKSEGYNYLANGENGYLNAKYVTHDYSTLPSSAGFGKNYNEGTKDVIDHIFISAGNIGVYKHDIIRNEYLSDHSAVYAELSLNQMPKLDAIEVNHKAVAELSGSRFSYELFLAENDLSLNVKHNVGYTVTARINEGPNQDFTGAGGQSTLNFNITQADNSILLYVTDTAGRVTTYTLRIYQESGEANPVISEIYPNASPGYKYFEVTNLGTKSMSTEEYAFLWGNIGADPARGDAAVNWEGRLELSENRIIKPGASVIFWFTYNTDGVFPHEPNVADFNAHYYTALTAEDIIIFSASQAFKGYAVSDTDPDKTVTFTMGANKDRGMRIAYAKDSQGQPYDWTKKSTNSSFNGPTVSVSSYKSISTKDLTPNQLFKFKSVEGQKIAASSDIIDALYASPGVYDKKIGNEPKDAYARIEAGEYDTYHLVHAEGDNMDNLGGSLAGSWAFYSNVQFGGNGAESATFSAAVKESNASGIIEIYIDGNSDGSLTGAKKIASLTTTPTAADWSVFKEFNVDFSERITGTHHVTLVFKPNAGKTYVGNLDYFIFIPYVAKADLTELIELTFLLEGEPLTSDTPLNAAQGKTVYTMSAEATYLPSNADFSIKWSSSRPDIATINETTGQINVLRYGDFSVQASVYSNYKLFNTYTAPTLSTNYKVSAFSYIEGEWASEFTPGKDKTPNAKKAAAAATGMSGNLTNGFNYIGDVVDSGSMTINSVDFGNNGIQSFIMNMALKFSNCGGTVTIYVDSVDDAHKIGYLTAAVTPDAPDNYNTYLKYTGTIEKSVTGVHDIILTFSTDRTYVGNIDYLIFEEMEAPSQGEDIVKPVITLRGNALVTLNVGSEYLDAGATAMDDQDGDITDRIITGYSWNGLPADGISTVTQSTYKVHYNVRDLAGNVANEVVRTVVIGTDGESDTVQPVITLLGDATVYVANGAVYTDAGAVAADDRDGDITHRLVTTVTFADKLVDAVNTGLAGAYKVHYNVQDAAGNAAVEVIRTVHVAAPVNQPGVEENPGSWTPSLPSTPVPVPQQPDGIQRLSQGDLKPEGTGSFTVQWSKDKETLLLPADVAGAVGESSTLKLVKELLTLELRGQTLRKLLEDAGKGVQETQIRITTVAADSGLIKQAVGSVAIPGAVQWTAASEPYSIKVEAVDQNGDPFAQVSALENEKIVLTIKTGYDADPELLGVYAIGTDGQLVYVGGQWTDGKITAEVPLGGQYAVLAYARSFEDVSDSHWAKTVIVRMAAKHVFDGIDDTRFEPQRALTRAEFAAMLIRLLGTTPVSGGTSATRFADVPQESWYAAAVETAAQAGLLTGRSGNEYEPESTLTRQEMAVMLVRAYEMEAGRQLAVPAGSKFSDADQINAWAKDAVAAASAAGLLQGRDGGQFAPQEQLTRAESVQVLYNLLKSLK</sequence>
<dbReference type="SMART" id="SM00606">
    <property type="entry name" value="CBD_IV"/>
    <property type="match status" value="2"/>
</dbReference>
<dbReference type="InterPro" id="IPR006584">
    <property type="entry name" value="Cellulose-bd_IV"/>
</dbReference>
<feature type="region of interest" description="Disordered" evidence="2">
    <location>
        <begin position="1245"/>
        <end position="1268"/>
    </location>
</feature>
<dbReference type="Gene3D" id="2.60.40.1080">
    <property type="match status" value="1"/>
</dbReference>
<reference evidence="5 6" key="1">
    <citation type="submission" date="2021-03" db="EMBL/GenBank/DDBJ databases">
        <title>Antimicrobial resistance genes in bacteria isolated from Japanese honey, and their potential for conferring macrolide and lincosamide resistance in the American foulbrood pathogen Paenibacillus larvae.</title>
        <authorList>
            <person name="Okamoto M."/>
            <person name="Kumagai M."/>
            <person name="Kanamori H."/>
            <person name="Takamatsu D."/>
        </authorList>
    </citation>
    <scope>NUCLEOTIDE SEQUENCE [LARGE SCALE GENOMIC DNA]</scope>
    <source>
        <strain evidence="5 6">J42TS3</strain>
    </source>
</reference>
<evidence type="ECO:0000313" key="6">
    <source>
        <dbReference type="Proteomes" id="UP000679992"/>
    </source>
</evidence>
<feature type="domain" description="SLH" evidence="4">
    <location>
        <begin position="1590"/>
        <end position="1647"/>
    </location>
</feature>
<gene>
    <name evidence="5" type="ORF">J42TS3_45210</name>
</gene>
<organism evidence="5 6">
    <name type="scientific">Paenibacillus vini</name>
    <dbReference type="NCBI Taxonomy" id="1476024"/>
    <lineage>
        <taxon>Bacteria</taxon>
        <taxon>Bacillati</taxon>
        <taxon>Bacillota</taxon>
        <taxon>Bacilli</taxon>
        <taxon>Bacillales</taxon>
        <taxon>Paenibacillaceae</taxon>
        <taxon>Paenibacillus</taxon>
    </lineage>
</organism>
<accession>A0ABQ4MHN1</accession>
<dbReference type="Proteomes" id="UP000679992">
    <property type="component" value="Unassembled WGS sequence"/>
</dbReference>
<dbReference type="InterPro" id="IPR032179">
    <property type="entry name" value="Cry22Aa_Ig-like"/>
</dbReference>
<proteinExistence type="predicted"/>
<dbReference type="EMBL" id="BOSL01000019">
    <property type="protein sequence ID" value="GIP55486.1"/>
    <property type="molecule type" value="Genomic_DNA"/>
</dbReference>
<keyword evidence="6" id="KW-1185">Reference proteome</keyword>
<evidence type="ECO:0000256" key="1">
    <source>
        <dbReference type="ARBA" id="ARBA00022729"/>
    </source>
</evidence>
<name>A0ABQ4MHN1_9BACL</name>
<dbReference type="PANTHER" id="PTHR43308">
    <property type="entry name" value="OUTER MEMBRANE PROTEIN ALPHA-RELATED"/>
    <property type="match status" value="1"/>
</dbReference>
<dbReference type="Gene3D" id="2.60.120.260">
    <property type="entry name" value="Galactose-binding domain-like"/>
    <property type="match status" value="2"/>
</dbReference>
<evidence type="ECO:0000313" key="5">
    <source>
        <dbReference type="EMBL" id="GIP55486.1"/>
    </source>
</evidence>
<dbReference type="InterPro" id="IPR008979">
    <property type="entry name" value="Galactose-bd-like_sf"/>
</dbReference>
<dbReference type="Pfam" id="PF16403">
    <property type="entry name" value="Bact_surface_Ig-like"/>
    <property type="match status" value="2"/>
</dbReference>
<dbReference type="CDD" id="cd04084">
    <property type="entry name" value="CBM6_xylanase-like"/>
    <property type="match status" value="2"/>
</dbReference>
<dbReference type="PANTHER" id="PTHR43308:SF5">
    <property type="entry name" value="S-LAYER PROTEIN _ PEPTIDOGLYCAN ENDO-BETA-N-ACETYLGLUCOSAMINIDASE"/>
    <property type="match status" value="1"/>
</dbReference>
<dbReference type="PROSITE" id="PS51175">
    <property type="entry name" value="CBM6"/>
    <property type="match status" value="2"/>
</dbReference>
<dbReference type="SUPFAM" id="SSF49785">
    <property type="entry name" value="Galactose-binding domain-like"/>
    <property type="match status" value="1"/>
</dbReference>
<comment type="caution">
    <text evidence="5">The sequence shown here is derived from an EMBL/GenBank/DDBJ whole genome shotgun (WGS) entry which is preliminary data.</text>
</comment>
<dbReference type="InterPro" id="IPR008964">
    <property type="entry name" value="Invasin/intimin_cell_adhesion"/>
</dbReference>
<dbReference type="InterPro" id="IPR005084">
    <property type="entry name" value="CBM6"/>
</dbReference>
<evidence type="ECO:0000256" key="2">
    <source>
        <dbReference type="SAM" id="MobiDB-lite"/>
    </source>
</evidence>
<protein>
    <submittedName>
        <fullName evidence="5">Uncharacterized protein</fullName>
    </submittedName>
</protein>
<dbReference type="RefSeq" id="WP_213656418.1">
    <property type="nucleotide sequence ID" value="NZ_BOSL01000019.1"/>
</dbReference>
<evidence type="ECO:0000259" key="4">
    <source>
        <dbReference type="PROSITE" id="PS51272"/>
    </source>
</evidence>
<dbReference type="SUPFAM" id="SSF56219">
    <property type="entry name" value="DNase I-like"/>
    <property type="match status" value="1"/>
</dbReference>
<dbReference type="Pfam" id="PF03422">
    <property type="entry name" value="CBM_6"/>
    <property type="match status" value="2"/>
</dbReference>
<dbReference type="InterPro" id="IPR001119">
    <property type="entry name" value="SLH_dom"/>
</dbReference>
<feature type="domain" description="SLH" evidence="4">
    <location>
        <begin position="1525"/>
        <end position="1587"/>
    </location>
</feature>
<dbReference type="InterPro" id="IPR013783">
    <property type="entry name" value="Ig-like_fold"/>
</dbReference>
<dbReference type="InterPro" id="IPR051465">
    <property type="entry name" value="Cell_Envelope_Struct_Comp"/>
</dbReference>
<evidence type="ECO:0000259" key="3">
    <source>
        <dbReference type="PROSITE" id="PS51175"/>
    </source>
</evidence>
<dbReference type="Pfam" id="PF00395">
    <property type="entry name" value="SLH"/>
    <property type="match status" value="3"/>
</dbReference>
<dbReference type="SUPFAM" id="SSF49373">
    <property type="entry name" value="Invasin/intimin cell-adhesion fragments"/>
    <property type="match status" value="1"/>
</dbReference>
<feature type="domain" description="SLH" evidence="4">
    <location>
        <begin position="1461"/>
        <end position="1524"/>
    </location>
</feature>
<dbReference type="PROSITE" id="PS51272">
    <property type="entry name" value="SLH"/>
    <property type="match status" value="3"/>
</dbReference>
<dbReference type="Gene3D" id="3.60.10.10">
    <property type="entry name" value="Endonuclease/exonuclease/phosphatase"/>
    <property type="match status" value="1"/>
</dbReference>
<dbReference type="Gene3D" id="2.60.40.10">
    <property type="entry name" value="Immunoglobulins"/>
    <property type="match status" value="2"/>
</dbReference>
<keyword evidence="1" id="KW-0732">Signal</keyword>
<feature type="domain" description="CBM6" evidence="3">
    <location>
        <begin position="903"/>
        <end position="1051"/>
    </location>
</feature>